<dbReference type="AlphaFoldDB" id="A0A263BSP3"/>
<protein>
    <submittedName>
        <fullName evidence="2">Uncharacterized protein</fullName>
    </submittedName>
</protein>
<accession>A0A263BSP3</accession>
<feature type="transmembrane region" description="Helical" evidence="1">
    <location>
        <begin position="33"/>
        <end position="49"/>
    </location>
</feature>
<comment type="caution">
    <text evidence="2">The sequence shown here is derived from an EMBL/GenBank/DDBJ whole genome shotgun (WGS) entry which is preliminary data.</text>
</comment>
<sequence>MASTFDWNEIFFLASTLVSVTIAYLLPRRFHPYATFSLWIFVVIFIETIDYTLGVRPYDFYHFLDGPGYQITVGIAHFFLYPSAAYIFIYFYDKWQLRGKRLALYITGWTVVSVFYEWLCVVNEVLTYIHWNLLLSIPTYPVACLITITVFHFIKRNFSLHW</sequence>
<keyword evidence="1" id="KW-0472">Membrane</keyword>
<dbReference type="EMBL" id="NPIA01000006">
    <property type="protein sequence ID" value="OZM56387.1"/>
    <property type="molecule type" value="Genomic_DNA"/>
</dbReference>
<feature type="transmembrane region" description="Helical" evidence="1">
    <location>
        <begin position="131"/>
        <end position="154"/>
    </location>
</feature>
<feature type="transmembrane region" description="Helical" evidence="1">
    <location>
        <begin position="6"/>
        <end position="26"/>
    </location>
</feature>
<feature type="transmembrane region" description="Helical" evidence="1">
    <location>
        <begin position="69"/>
        <end position="90"/>
    </location>
</feature>
<feature type="transmembrane region" description="Helical" evidence="1">
    <location>
        <begin position="102"/>
        <end position="119"/>
    </location>
</feature>
<organism evidence="2 3">
    <name type="scientific">Lottiidibacillus patelloidae</name>
    <dbReference type="NCBI Taxonomy" id="2670334"/>
    <lineage>
        <taxon>Bacteria</taxon>
        <taxon>Bacillati</taxon>
        <taxon>Bacillota</taxon>
        <taxon>Bacilli</taxon>
        <taxon>Bacillales</taxon>
        <taxon>Bacillaceae</taxon>
        <taxon>Lottiidibacillus</taxon>
    </lineage>
</organism>
<proteinExistence type="predicted"/>
<evidence type="ECO:0000313" key="2">
    <source>
        <dbReference type="EMBL" id="OZM56387.1"/>
    </source>
</evidence>
<name>A0A263BSP3_9BACI</name>
<keyword evidence="1" id="KW-0812">Transmembrane</keyword>
<keyword evidence="1" id="KW-1133">Transmembrane helix</keyword>
<reference evidence="2 3" key="2">
    <citation type="submission" date="2017-09" db="EMBL/GenBank/DDBJ databases">
        <title>Bacillus patelloidae sp. nov., isolated from the intestinal tract of a marine limpet.</title>
        <authorList>
            <person name="Liu R."/>
            <person name="Dong C."/>
            <person name="Shao Z."/>
        </authorList>
    </citation>
    <scope>NUCLEOTIDE SEQUENCE [LARGE SCALE GENOMIC DNA]</scope>
    <source>
        <strain evidence="2 3">SA5d-4</strain>
    </source>
</reference>
<keyword evidence="3" id="KW-1185">Reference proteome</keyword>
<dbReference type="RefSeq" id="WP_094925305.1">
    <property type="nucleotide sequence ID" value="NZ_NPIA01000006.1"/>
</dbReference>
<reference evidence="3" key="1">
    <citation type="submission" date="2017-08" db="EMBL/GenBank/DDBJ databases">
        <authorList>
            <person name="Huang Z."/>
        </authorList>
    </citation>
    <scope>NUCLEOTIDE SEQUENCE [LARGE SCALE GENOMIC DNA]</scope>
    <source>
        <strain evidence="3">SA5d-4</strain>
    </source>
</reference>
<evidence type="ECO:0000256" key="1">
    <source>
        <dbReference type="SAM" id="Phobius"/>
    </source>
</evidence>
<evidence type="ECO:0000313" key="3">
    <source>
        <dbReference type="Proteomes" id="UP000217083"/>
    </source>
</evidence>
<gene>
    <name evidence="2" type="ORF">CIB95_11465</name>
</gene>
<dbReference type="Proteomes" id="UP000217083">
    <property type="component" value="Unassembled WGS sequence"/>
</dbReference>